<feature type="region of interest" description="Disordered" evidence="1">
    <location>
        <begin position="260"/>
        <end position="296"/>
    </location>
</feature>
<feature type="transmembrane region" description="Helical" evidence="2">
    <location>
        <begin position="191"/>
        <end position="211"/>
    </location>
</feature>
<keyword evidence="2" id="KW-1133">Transmembrane helix</keyword>
<evidence type="ECO:0000256" key="2">
    <source>
        <dbReference type="SAM" id="Phobius"/>
    </source>
</evidence>
<reference evidence="4" key="2">
    <citation type="submission" date="2020-02" db="EMBL/GenBank/DDBJ databases">
        <authorList>
            <person name="Gilchrist C.L.M."/>
            <person name="Chooi Y.-H."/>
        </authorList>
    </citation>
    <scope>NUCLEOTIDE SEQUENCE</scope>
    <source>
        <strain evidence="4">MST-FP2251</strain>
    </source>
</reference>
<keyword evidence="5" id="KW-1185">Reference proteome</keyword>
<dbReference type="Gene3D" id="1.10.287.110">
    <property type="entry name" value="DnaJ domain"/>
    <property type="match status" value="1"/>
</dbReference>
<keyword evidence="2" id="KW-0472">Membrane</keyword>
<gene>
    <name evidence="4" type="ORF">FE257_005010</name>
</gene>
<comment type="caution">
    <text evidence="4">The sequence shown here is derived from an EMBL/GenBank/DDBJ whole genome shotgun (WGS) entry which is preliminary data.</text>
</comment>
<evidence type="ECO:0000256" key="1">
    <source>
        <dbReference type="SAM" id="MobiDB-lite"/>
    </source>
</evidence>
<dbReference type="SUPFAM" id="SSF46565">
    <property type="entry name" value="Chaperone J-domain"/>
    <property type="match status" value="1"/>
</dbReference>
<name>A0AAD4CQY9_ASPNN</name>
<dbReference type="Proteomes" id="UP001194746">
    <property type="component" value="Unassembled WGS sequence"/>
</dbReference>
<keyword evidence="2" id="KW-0812">Transmembrane</keyword>
<dbReference type="EMBL" id="VCAU01000021">
    <property type="protein sequence ID" value="KAF9891075.1"/>
    <property type="molecule type" value="Genomic_DNA"/>
</dbReference>
<dbReference type="PANTHER" id="PTHR24074">
    <property type="entry name" value="CO-CHAPERONE PROTEIN DJLA"/>
    <property type="match status" value="1"/>
</dbReference>
<proteinExistence type="predicted"/>
<dbReference type="InterPro" id="IPR001623">
    <property type="entry name" value="DnaJ_domain"/>
</dbReference>
<dbReference type="InterPro" id="IPR050817">
    <property type="entry name" value="DjlA_DnaK_co-chaperone"/>
</dbReference>
<dbReference type="PROSITE" id="PS50076">
    <property type="entry name" value="DNAJ_2"/>
    <property type="match status" value="1"/>
</dbReference>
<organism evidence="4 5">
    <name type="scientific">Aspergillus nanangensis</name>
    <dbReference type="NCBI Taxonomy" id="2582783"/>
    <lineage>
        <taxon>Eukaryota</taxon>
        <taxon>Fungi</taxon>
        <taxon>Dikarya</taxon>
        <taxon>Ascomycota</taxon>
        <taxon>Pezizomycotina</taxon>
        <taxon>Eurotiomycetes</taxon>
        <taxon>Eurotiomycetidae</taxon>
        <taxon>Eurotiales</taxon>
        <taxon>Aspergillaceae</taxon>
        <taxon>Aspergillus</taxon>
        <taxon>Aspergillus subgen. Circumdati</taxon>
    </lineage>
</organism>
<reference evidence="4" key="1">
    <citation type="journal article" date="2019" name="Beilstein J. Org. Chem.">
        <title>Nanangenines: drimane sesquiterpenoids as the dominant metabolite cohort of a novel Australian fungus, Aspergillus nanangensis.</title>
        <authorList>
            <person name="Lacey H.J."/>
            <person name="Gilchrist C.L.M."/>
            <person name="Crombie A."/>
            <person name="Kalaitzis J.A."/>
            <person name="Vuong D."/>
            <person name="Rutledge P.J."/>
            <person name="Turner P."/>
            <person name="Pitt J.I."/>
            <person name="Lacey E."/>
            <person name="Chooi Y.H."/>
            <person name="Piggott A.M."/>
        </authorList>
    </citation>
    <scope>NUCLEOTIDE SEQUENCE</scope>
    <source>
        <strain evidence="4">MST-FP2251</strain>
    </source>
</reference>
<evidence type="ECO:0000259" key="3">
    <source>
        <dbReference type="PROSITE" id="PS50076"/>
    </source>
</evidence>
<dbReference type="AlphaFoldDB" id="A0AAD4CQY9"/>
<protein>
    <recommendedName>
        <fullName evidence="3">J domain-containing protein</fullName>
    </recommendedName>
</protein>
<feature type="domain" description="J" evidence="3">
    <location>
        <begin position="59"/>
        <end position="134"/>
    </location>
</feature>
<sequence length="296" mass="33946">MFRKPHGFCCRGLLQLLSSPSPSPPSCHARSWQAIHENHRHYATAQGFPDHELSWPSASPFTPYDVVKLDRRAPYSQSRFYELVKIYHPDRPCNEHPVCRDISPQVRLQRYHMVIAAHEILSDPTKRAAYDLSGAGWSLHHPPAPTPTPSWAQTGSSDYGPIFNNATWEDWERWHNRHQGKQQHMVDNRTFTTFVILLAMLGGVVQVSWFGQLTTSYEDRLREVNEESSRFLKGRRETTANSNVSSEKKVQHFLIRRDPSGFGLKDEEQPVYQKILHPPAPGSADETNLDHPEGKH</sequence>
<dbReference type="InterPro" id="IPR036869">
    <property type="entry name" value="J_dom_sf"/>
</dbReference>
<evidence type="ECO:0000313" key="5">
    <source>
        <dbReference type="Proteomes" id="UP001194746"/>
    </source>
</evidence>
<accession>A0AAD4CQY9</accession>
<dbReference type="CDD" id="cd06257">
    <property type="entry name" value="DnaJ"/>
    <property type="match status" value="1"/>
</dbReference>
<evidence type="ECO:0000313" key="4">
    <source>
        <dbReference type="EMBL" id="KAF9891075.1"/>
    </source>
</evidence>